<proteinExistence type="predicted"/>
<dbReference type="InterPro" id="IPR018700">
    <property type="entry name" value="DUF2204"/>
</dbReference>
<accession>A0A2T0SAE4</accession>
<dbReference type="SUPFAM" id="SSF81301">
    <property type="entry name" value="Nucleotidyltransferase"/>
    <property type="match status" value="1"/>
</dbReference>
<keyword evidence="2" id="KW-1185">Reference proteome</keyword>
<dbReference type="GO" id="GO:0016740">
    <property type="term" value="F:transferase activity"/>
    <property type="evidence" value="ECO:0007669"/>
    <property type="project" value="UniProtKB-KW"/>
</dbReference>
<dbReference type="EMBL" id="PVTE01000024">
    <property type="protein sequence ID" value="PRY30382.1"/>
    <property type="molecule type" value="Genomic_DNA"/>
</dbReference>
<comment type="caution">
    <text evidence="1">The sequence shown here is derived from an EMBL/GenBank/DDBJ whole genome shotgun (WGS) entry which is preliminary data.</text>
</comment>
<dbReference type="Pfam" id="PF09970">
    <property type="entry name" value="DUF2204"/>
    <property type="match status" value="1"/>
</dbReference>
<gene>
    <name evidence="1" type="ORF">CLV58_1243</name>
</gene>
<evidence type="ECO:0000313" key="1">
    <source>
        <dbReference type="EMBL" id="PRY30382.1"/>
    </source>
</evidence>
<evidence type="ECO:0000313" key="2">
    <source>
        <dbReference type="Proteomes" id="UP000238375"/>
    </source>
</evidence>
<keyword evidence="1" id="KW-0808">Transferase</keyword>
<dbReference type="Proteomes" id="UP000238375">
    <property type="component" value="Unassembled WGS sequence"/>
</dbReference>
<dbReference type="OrthoDB" id="121150at2"/>
<dbReference type="InterPro" id="IPR043519">
    <property type="entry name" value="NT_sf"/>
</dbReference>
<reference evidence="1 2" key="1">
    <citation type="submission" date="2018-03" db="EMBL/GenBank/DDBJ databases">
        <title>Genomic Encyclopedia of Archaeal and Bacterial Type Strains, Phase II (KMG-II): from individual species to whole genera.</title>
        <authorList>
            <person name="Goeker M."/>
        </authorList>
    </citation>
    <scope>NUCLEOTIDE SEQUENCE [LARGE SCALE GENOMIC DNA]</scope>
    <source>
        <strain evidence="1 2">DSM 28354</strain>
    </source>
</reference>
<sequence length="170" mass="19831">MGYSNDIKIFSTLQKHAVEYLIIGGTAVSFYGEYRMSRLANGQVTQTADYDFWYNPNLGNYYRLLSAVEELGKDVTRYRDETPDPKKDVFKFEFEEENYTIDFLPHIMVPISFREALERRTTVERDGIVAYFIGLEDLINDKQALGRQKDFDDIENLRKHNPNGFPPPQP</sequence>
<organism evidence="1 2">
    <name type="scientific">Spirosoma oryzae</name>
    <dbReference type="NCBI Taxonomy" id="1469603"/>
    <lineage>
        <taxon>Bacteria</taxon>
        <taxon>Pseudomonadati</taxon>
        <taxon>Bacteroidota</taxon>
        <taxon>Cytophagia</taxon>
        <taxon>Cytophagales</taxon>
        <taxon>Cytophagaceae</taxon>
        <taxon>Spirosoma</taxon>
    </lineage>
</organism>
<dbReference type="AlphaFoldDB" id="A0A2T0SAE4"/>
<protein>
    <submittedName>
        <fullName evidence="1">Putative nucleotidyltransferase</fullName>
    </submittedName>
</protein>
<name>A0A2T0SAE4_9BACT</name>
<dbReference type="Gene3D" id="3.30.460.40">
    <property type="match status" value="1"/>
</dbReference>